<accession>A0A2P2M7I0</accession>
<keyword evidence="1" id="KW-1133">Transmembrane helix</keyword>
<protein>
    <submittedName>
        <fullName evidence="2">DnaJ-like protein</fullName>
    </submittedName>
</protein>
<dbReference type="EMBL" id="GGEC01045661">
    <property type="protein sequence ID" value="MBX26145.1"/>
    <property type="molecule type" value="Transcribed_RNA"/>
</dbReference>
<feature type="transmembrane region" description="Helical" evidence="1">
    <location>
        <begin position="12"/>
        <end position="29"/>
    </location>
</feature>
<dbReference type="AlphaFoldDB" id="A0A2P2M7I0"/>
<keyword evidence="1" id="KW-0472">Membrane</keyword>
<sequence>MFCRNCCGISGTAYLLLMLMYQFAIRVALELRDLI</sequence>
<reference evidence="2" key="1">
    <citation type="submission" date="2018-02" db="EMBL/GenBank/DDBJ databases">
        <title>Rhizophora mucronata_Transcriptome.</title>
        <authorList>
            <person name="Meera S.P."/>
            <person name="Sreeshan A."/>
            <person name="Augustine A."/>
        </authorList>
    </citation>
    <scope>NUCLEOTIDE SEQUENCE</scope>
    <source>
        <tissue evidence="2">Leaf</tissue>
    </source>
</reference>
<evidence type="ECO:0000313" key="2">
    <source>
        <dbReference type="EMBL" id="MBX26145.1"/>
    </source>
</evidence>
<keyword evidence="1" id="KW-0812">Transmembrane</keyword>
<proteinExistence type="predicted"/>
<evidence type="ECO:0000256" key="1">
    <source>
        <dbReference type="SAM" id="Phobius"/>
    </source>
</evidence>
<name>A0A2P2M7I0_RHIMU</name>
<organism evidence="2">
    <name type="scientific">Rhizophora mucronata</name>
    <name type="common">Asiatic mangrove</name>
    <dbReference type="NCBI Taxonomy" id="61149"/>
    <lineage>
        <taxon>Eukaryota</taxon>
        <taxon>Viridiplantae</taxon>
        <taxon>Streptophyta</taxon>
        <taxon>Embryophyta</taxon>
        <taxon>Tracheophyta</taxon>
        <taxon>Spermatophyta</taxon>
        <taxon>Magnoliopsida</taxon>
        <taxon>eudicotyledons</taxon>
        <taxon>Gunneridae</taxon>
        <taxon>Pentapetalae</taxon>
        <taxon>rosids</taxon>
        <taxon>fabids</taxon>
        <taxon>Malpighiales</taxon>
        <taxon>Rhizophoraceae</taxon>
        <taxon>Rhizophora</taxon>
    </lineage>
</organism>